<gene>
    <name evidence="6" type="ordered locus">W5S_2575</name>
    <name evidence="7" type="ORF">F6Q06_00305</name>
</gene>
<dbReference type="HOGENOM" id="CLU_029469_2_1_6"/>
<evidence type="ECO:0000256" key="1">
    <source>
        <dbReference type="ARBA" id="ARBA00022670"/>
    </source>
</evidence>
<dbReference type="InterPro" id="IPR036264">
    <property type="entry name" value="Bact_exopeptidase_dim_dom"/>
</dbReference>
<reference evidence="6 8" key="1">
    <citation type="journal article" date="2012" name="J. Bacteriol.">
        <title>Genome sequence of Pectobacterium sp. strain SCC3193.</title>
        <authorList>
            <person name="Koskinen J.P."/>
            <person name="Laine P."/>
            <person name="Niemi O."/>
            <person name="Nykyri J."/>
            <person name="Harjunpaa H."/>
            <person name="Auvinen P."/>
            <person name="Paulin L."/>
            <person name="Pirhonen M."/>
            <person name="Palva T."/>
            <person name="Holm L."/>
        </authorList>
    </citation>
    <scope>NUCLEOTIDE SEQUENCE [LARGE SCALE GENOMIC DNA]</scope>
    <source>
        <strain evidence="6 8">SCC3193</strain>
    </source>
</reference>
<evidence type="ECO:0000313" key="9">
    <source>
        <dbReference type="Proteomes" id="UP001194579"/>
    </source>
</evidence>
<evidence type="ECO:0000313" key="7">
    <source>
        <dbReference type="EMBL" id="MBI0552944.1"/>
    </source>
</evidence>
<organism evidence="6 8">
    <name type="scientific">Pectobacterium parmentieri</name>
    <dbReference type="NCBI Taxonomy" id="1905730"/>
    <lineage>
        <taxon>Bacteria</taxon>
        <taxon>Pseudomonadati</taxon>
        <taxon>Pseudomonadota</taxon>
        <taxon>Gammaproteobacteria</taxon>
        <taxon>Enterobacterales</taxon>
        <taxon>Pectobacteriaceae</taxon>
        <taxon>Pectobacterium</taxon>
    </lineage>
</organism>
<proteinExistence type="predicted"/>
<dbReference type="KEGG" id="pec:W5S_2575"/>
<dbReference type="GO" id="GO:0008233">
    <property type="term" value="F:peptidase activity"/>
    <property type="evidence" value="ECO:0007669"/>
    <property type="project" value="UniProtKB-KW"/>
</dbReference>
<name>A0A0H3I748_PECPM</name>
<dbReference type="eggNOG" id="COG0624">
    <property type="taxonomic scope" value="Bacteria"/>
</dbReference>
<dbReference type="GO" id="GO:0046872">
    <property type="term" value="F:metal ion binding"/>
    <property type="evidence" value="ECO:0007669"/>
    <property type="project" value="UniProtKB-KW"/>
</dbReference>
<dbReference type="SUPFAM" id="SSF53187">
    <property type="entry name" value="Zn-dependent exopeptidases"/>
    <property type="match status" value="1"/>
</dbReference>
<dbReference type="SUPFAM" id="SSF55031">
    <property type="entry name" value="Bacterial exopeptidase dimerisation domain"/>
    <property type="match status" value="1"/>
</dbReference>
<dbReference type="Proteomes" id="UP001194579">
    <property type="component" value="Unassembled WGS sequence"/>
</dbReference>
<dbReference type="Gene3D" id="3.40.630.10">
    <property type="entry name" value="Zn peptidases"/>
    <property type="match status" value="1"/>
</dbReference>
<dbReference type="InterPro" id="IPR011650">
    <property type="entry name" value="Peptidase_M20_dimer"/>
</dbReference>
<sequence>MISGKKLTLAVLSLSVAILCLPASAQLVLAPADAERYAQNSFPEYLELLTLPNDATVPADIQHNADWLEKAFQKRGFTTQKLMNGDKPLVYAELGTPKSDRKTILFYMHFDGQPVNPTEWQTPPWQPVLKEKDAAGKWQTLPESRLLKGDINPEWRLFARASADDKGPIVMFLAAMDAMKDKGMESAVNIKVLLDSEEEKGSPGLTTVMAENLTLLKSDGMVIYDGAMPSSNRPGINFGNRGSIQIDMTVFGANAAAHSGGYGNVIPNPVQNLATLLASMKDADGKVTIPGYYDRVTLSDSDKKQVAETAPPVGALEKRFGLAQLDKVASNAAEAVQYPSLDILGIKAGETGNKASNAIPATATASVNIRTVPETPPDDMYALLRQYIADKGFHIIAGESPTPAEREQYPHLISLHLTAYPSSAYAARTEIDSPLGHWAVVATTVPRGIAPEKNRMMGGTLPMSGAVSVLKVPYVIVPLVNADNNQHSFDENLRIGNYLEGIRTIVAMATTPLS</sequence>
<dbReference type="EMBL" id="CP003415">
    <property type="protein sequence ID" value="AFI90663.1"/>
    <property type="molecule type" value="Genomic_DNA"/>
</dbReference>
<reference evidence="7" key="4">
    <citation type="submission" date="2024-05" db="EMBL/GenBank/DDBJ databases">
        <title>Identification of Pectobacterium versatile causing blackleg of potato from New York State with a whole genome sequencing approach.</title>
        <authorList>
            <person name="Ma X."/>
            <person name="Swingle B."/>
        </authorList>
    </citation>
    <scope>NUCLEOTIDE SEQUENCE</scope>
    <source>
        <strain evidence="7">NY1588A</strain>
    </source>
</reference>
<dbReference type="Pfam" id="PF01546">
    <property type="entry name" value="Peptidase_M20"/>
    <property type="match status" value="1"/>
</dbReference>
<dbReference type="AlphaFoldDB" id="A0A0H3I748"/>
<evidence type="ECO:0000313" key="8">
    <source>
        <dbReference type="Proteomes" id="UP000008044"/>
    </source>
</evidence>
<keyword evidence="9" id="KW-1185">Reference proteome</keyword>
<evidence type="ECO:0000313" key="6">
    <source>
        <dbReference type="EMBL" id="AFI90663.1"/>
    </source>
</evidence>
<dbReference type="STRING" id="1905730.W5S_2575"/>
<accession>A0A0H3I748</accession>
<evidence type="ECO:0000259" key="5">
    <source>
        <dbReference type="Pfam" id="PF07687"/>
    </source>
</evidence>
<dbReference type="GO" id="GO:0006508">
    <property type="term" value="P:proteolysis"/>
    <property type="evidence" value="ECO:0007669"/>
    <property type="project" value="UniProtKB-KW"/>
</dbReference>
<keyword evidence="3" id="KW-0378">Hydrolase</keyword>
<reference evidence="9" key="3">
    <citation type="submission" date="2023-07" db="EMBL/GenBank/DDBJ databases">
        <title>Identification of Pectobacterium versatile causing blackleg of potato from New York State with a whole genome sequencing approach.</title>
        <authorList>
            <person name="Ma X."/>
            <person name="Swingle B."/>
        </authorList>
    </citation>
    <scope>NUCLEOTIDE SEQUENCE [LARGE SCALE GENOMIC DNA]</scope>
    <source>
        <strain evidence="9">NY1588A</strain>
    </source>
</reference>
<dbReference type="PANTHER" id="PTHR43270">
    <property type="entry name" value="BETA-ALA-HIS DIPEPTIDASE"/>
    <property type="match status" value="1"/>
</dbReference>
<dbReference type="EMBL" id="WABS01000001">
    <property type="protein sequence ID" value="MBI0552944.1"/>
    <property type="molecule type" value="Genomic_DNA"/>
</dbReference>
<evidence type="ECO:0000256" key="2">
    <source>
        <dbReference type="ARBA" id="ARBA00022723"/>
    </source>
</evidence>
<reference evidence="6" key="2">
    <citation type="submission" date="2012-03" db="EMBL/GenBank/DDBJ databases">
        <authorList>
            <person name="Koskinen P."/>
            <person name="Laine P."/>
            <person name="Niemi O."/>
            <person name="Nykyri J."/>
            <person name="Harjunpaa H."/>
            <person name="Auvinen P."/>
            <person name="Paulin L."/>
            <person name="Pirhonen M."/>
            <person name="Palva T."/>
            <person name="Holm L."/>
        </authorList>
    </citation>
    <scope>NUCLEOTIDE SEQUENCE</scope>
    <source>
        <strain evidence="6">SCC3193</strain>
    </source>
</reference>
<protein>
    <submittedName>
        <fullName evidence="7">M20/M25/M40 family metallo-hydrolase</fullName>
    </submittedName>
    <submittedName>
        <fullName evidence="6">Peptidase M20</fullName>
    </submittedName>
</protein>
<keyword evidence="1" id="KW-0645">Protease</keyword>
<dbReference type="Pfam" id="PF07687">
    <property type="entry name" value="M20_dimer"/>
    <property type="match status" value="1"/>
</dbReference>
<dbReference type="RefSeq" id="WP_014700234.1">
    <property type="nucleotide sequence ID" value="NC_017845.1"/>
</dbReference>
<dbReference type="PATRIC" id="fig|1166016.3.peg.2603"/>
<feature type="chain" id="PRO_5002612039" evidence="4">
    <location>
        <begin position="26"/>
        <end position="514"/>
    </location>
</feature>
<evidence type="ECO:0000256" key="4">
    <source>
        <dbReference type="SAM" id="SignalP"/>
    </source>
</evidence>
<dbReference type="Gene3D" id="3.30.70.360">
    <property type="match status" value="1"/>
</dbReference>
<dbReference type="InterPro" id="IPR002933">
    <property type="entry name" value="Peptidase_M20"/>
</dbReference>
<keyword evidence="2" id="KW-0479">Metal-binding</keyword>
<keyword evidence="4" id="KW-0732">Signal</keyword>
<dbReference type="InterPro" id="IPR051458">
    <property type="entry name" value="Cyt/Met_Dipeptidase"/>
</dbReference>
<dbReference type="Proteomes" id="UP000008044">
    <property type="component" value="Chromosome"/>
</dbReference>
<feature type="signal peptide" evidence="4">
    <location>
        <begin position="1"/>
        <end position="25"/>
    </location>
</feature>
<dbReference type="PANTHER" id="PTHR43270:SF8">
    <property type="entry name" value="DI- AND TRIPEPTIDASE DUG2-RELATED"/>
    <property type="match status" value="1"/>
</dbReference>
<feature type="domain" description="Peptidase M20 dimerisation" evidence="5">
    <location>
        <begin position="239"/>
        <end position="391"/>
    </location>
</feature>
<evidence type="ECO:0000256" key="3">
    <source>
        <dbReference type="ARBA" id="ARBA00022801"/>
    </source>
</evidence>